<comment type="caution">
    <text evidence="1">The sequence shown here is derived from an EMBL/GenBank/DDBJ whole genome shotgun (WGS) entry which is preliminary data.</text>
</comment>
<dbReference type="EMBL" id="JADIMA010000081">
    <property type="protein sequence ID" value="MBO8473537.1"/>
    <property type="molecule type" value="Genomic_DNA"/>
</dbReference>
<reference evidence="1" key="1">
    <citation type="submission" date="2020-10" db="EMBL/GenBank/DDBJ databases">
        <authorList>
            <person name="Gilroy R."/>
        </authorList>
    </citation>
    <scope>NUCLEOTIDE SEQUENCE</scope>
    <source>
        <strain evidence="1">B1-8020</strain>
    </source>
</reference>
<dbReference type="AlphaFoldDB" id="A0A9D9NHE1"/>
<organism evidence="1 2">
    <name type="scientific">Candidatus Merdivivens pullicola</name>
    <dbReference type="NCBI Taxonomy" id="2840872"/>
    <lineage>
        <taxon>Bacteria</taxon>
        <taxon>Pseudomonadati</taxon>
        <taxon>Bacteroidota</taxon>
        <taxon>Bacteroidia</taxon>
        <taxon>Bacteroidales</taxon>
        <taxon>Muribaculaceae</taxon>
        <taxon>Muribaculaceae incertae sedis</taxon>
        <taxon>Candidatus Merdivivens</taxon>
    </lineage>
</organism>
<protein>
    <submittedName>
        <fullName evidence="1">Uncharacterized protein</fullName>
    </submittedName>
</protein>
<sequence length="115" mass="13137">MAEYTTYTISLAQFRQLFSDAGCINVKDGFCVIDLRYEKSLLILKHPCRIDGFLFFFCISGKITIRKNLTDFEVTEDSLFVNFPGDVITVPGDIGESQKAELHFIVMAMTREYMS</sequence>
<feature type="non-terminal residue" evidence="1">
    <location>
        <position position="115"/>
    </location>
</feature>
<proteinExistence type="predicted"/>
<name>A0A9D9NHE1_9BACT</name>
<evidence type="ECO:0000313" key="2">
    <source>
        <dbReference type="Proteomes" id="UP000823604"/>
    </source>
</evidence>
<accession>A0A9D9NHE1</accession>
<evidence type="ECO:0000313" key="1">
    <source>
        <dbReference type="EMBL" id="MBO8473537.1"/>
    </source>
</evidence>
<dbReference type="Proteomes" id="UP000823604">
    <property type="component" value="Unassembled WGS sequence"/>
</dbReference>
<gene>
    <name evidence="1" type="ORF">IAB81_07940</name>
</gene>
<reference evidence="1" key="2">
    <citation type="journal article" date="2021" name="PeerJ">
        <title>Extensive microbial diversity within the chicken gut microbiome revealed by metagenomics and culture.</title>
        <authorList>
            <person name="Gilroy R."/>
            <person name="Ravi A."/>
            <person name="Getino M."/>
            <person name="Pursley I."/>
            <person name="Horton D.L."/>
            <person name="Alikhan N.F."/>
            <person name="Baker D."/>
            <person name="Gharbi K."/>
            <person name="Hall N."/>
            <person name="Watson M."/>
            <person name="Adriaenssens E.M."/>
            <person name="Foster-Nyarko E."/>
            <person name="Jarju S."/>
            <person name="Secka A."/>
            <person name="Antonio M."/>
            <person name="Oren A."/>
            <person name="Chaudhuri R.R."/>
            <person name="La Ragione R."/>
            <person name="Hildebrand F."/>
            <person name="Pallen M.J."/>
        </authorList>
    </citation>
    <scope>NUCLEOTIDE SEQUENCE</scope>
    <source>
        <strain evidence="1">B1-8020</strain>
    </source>
</reference>